<dbReference type="Pfam" id="PF16859">
    <property type="entry name" value="TetR_C_11"/>
    <property type="match status" value="1"/>
</dbReference>
<dbReference type="Gene3D" id="1.10.357.10">
    <property type="entry name" value="Tetracycline Repressor, domain 2"/>
    <property type="match status" value="1"/>
</dbReference>
<sequence>MRYAVHRAVTELLAEDPAESLTIPVIAARAGVHATTVYRRWGSVPELLSDIATSRFSGDVVVPDTGSLRGDLERWVGQVATDLADPDVLKLMRAAVGTGPLGCDACVADRHAQLAAILDRERSRGGAPPEVERTADLLLGPLYYRAVFIDRPAGPDWARTLVAGLLG</sequence>
<dbReference type="OrthoDB" id="9796019at2"/>
<dbReference type="InterPro" id="IPR011075">
    <property type="entry name" value="TetR_C"/>
</dbReference>
<dbReference type="GO" id="GO:0003677">
    <property type="term" value="F:DNA binding"/>
    <property type="evidence" value="ECO:0007669"/>
    <property type="project" value="UniProtKB-UniRule"/>
</dbReference>
<evidence type="ECO:0000256" key="4">
    <source>
        <dbReference type="PROSITE-ProRule" id="PRU00335"/>
    </source>
</evidence>
<evidence type="ECO:0000256" key="3">
    <source>
        <dbReference type="ARBA" id="ARBA00023163"/>
    </source>
</evidence>
<name>A0A4R4TMM7_9ACTN</name>
<evidence type="ECO:0000256" key="1">
    <source>
        <dbReference type="ARBA" id="ARBA00023015"/>
    </source>
</evidence>
<evidence type="ECO:0000259" key="5">
    <source>
        <dbReference type="PROSITE" id="PS50977"/>
    </source>
</evidence>
<evidence type="ECO:0000313" key="6">
    <source>
        <dbReference type="EMBL" id="TDC79100.1"/>
    </source>
</evidence>
<organism evidence="6 7">
    <name type="scientific">Streptomyces hainanensis</name>
    <dbReference type="NCBI Taxonomy" id="402648"/>
    <lineage>
        <taxon>Bacteria</taxon>
        <taxon>Bacillati</taxon>
        <taxon>Actinomycetota</taxon>
        <taxon>Actinomycetes</taxon>
        <taxon>Kitasatosporales</taxon>
        <taxon>Streptomycetaceae</taxon>
        <taxon>Streptomyces</taxon>
    </lineage>
</organism>
<evidence type="ECO:0000256" key="2">
    <source>
        <dbReference type="ARBA" id="ARBA00023125"/>
    </source>
</evidence>
<comment type="caution">
    <text evidence="6">The sequence shown here is derived from an EMBL/GenBank/DDBJ whole genome shotgun (WGS) entry which is preliminary data.</text>
</comment>
<feature type="domain" description="HTH tetR-type" evidence="5">
    <location>
        <begin position="1"/>
        <end position="59"/>
    </location>
</feature>
<dbReference type="InterPro" id="IPR036271">
    <property type="entry name" value="Tet_transcr_reg_TetR-rel_C_sf"/>
</dbReference>
<dbReference type="Gene3D" id="1.10.10.60">
    <property type="entry name" value="Homeodomain-like"/>
    <property type="match status" value="1"/>
</dbReference>
<dbReference type="EMBL" id="SMKI01000022">
    <property type="protein sequence ID" value="TDC79100.1"/>
    <property type="molecule type" value="Genomic_DNA"/>
</dbReference>
<dbReference type="InterPro" id="IPR009057">
    <property type="entry name" value="Homeodomain-like_sf"/>
</dbReference>
<keyword evidence="3" id="KW-0804">Transcription</keyword>
<dbReference type="InterPro" id="IPR001647">
    <property type="entry name" value="HTH_TetR"/>
</dbReference>
<gene>
    <name evidence="6" type="ORF">E1283_03485</name>
</gene>
<evidence type="ECO:0000313" key="7">
    <source>
        <dbReference type="Proteomes" id="UP000295345"/>
    </source>
</evidence>
<dbReference type="AlphaFoldDB" id="A0A4R4TMM7"/>
<dbReference type="Pfam" id="PF00440">
    <property type="entry name" value="TetR_N"/>
    <property type="match status" value="1"/>
</dbReference>
<keyword evidence="1" id="KW-0805">Transcription regulation</keyword>
<protein>
    <submittedName>
        <fullName evidence="6">TetR/AcrR family transcriptional regulator</fullName>
    </submittedName>
</protein>
<dbReference type="SUPFAM" id="SSF48498">
    <property type="entry name" value="Tetracyclin repressor-like, C-terminal domain"/>
    <property type="match status" value="1"/>
</dbReference>
<feature type="DNA-binding region" description="H-T-H motif" evidence="4">
    <location>
        <begin position="22"/>
        <end position="41"/>
    </location>
</feature>
<dbReference type="PROSITE" id="PS50977">
    <property type="entry name" value="HTH_TETR_2"/>
    <property type="match status" value="1"/>
</dbReference>
<accession>A0A4R4TMM7</accession>
<keyword evidence="2 4" id="KW-0238">DNA-binding</keyword>
<keyword evidence="7" id="KW-1185">Reference proteome</keyword>
<reference evidence="6 7" key="1">
    <citation type="submission" date="2019-03" db="EMBL/GenBank/DDBJ databases">
        <title>Draft genome sequences of novel Actinobacteria.</title>
        <authorList>
            <person name="Sahin N."/>
            <person name="Ay H."/>
            <person name="Saygin H."/>
        </authorList>
    </citation>
    <scope>NUCLEOTIDE SEQUENCE [LARGE SCALE GENOMIC DNA]</scope>
    <source>
        <strain evidence="6 7">DSM 41900</strain>
    </source>
</reference>
<proteinExistence type="predicted"/>
<dbReference type="Proteomes" id="UP000295345">
    <property type="component" value="Unassembled WGS sequence"/>
</dbReference>
<dbReference type="SUPFAM" id="SSF46689">
    <property type="entry name" value="Homeodomain-like"/>
    <property type="match status" value="1"/>
</dbReference>